<sequence>MEFIRLAHSSSSFQESAAKLAAGRETRPEVKSYAAAAADFRAGLLKRLETFAGERNMPVPSMKEFEHQIILENLEPLDFLALSRRYAEVQIQALDQELTVYRAASLGPNEEVKAFAAQVLPELQRQREEAQKMYEAIKP</sequence>
<comment type="caution">
    <text evidence="2">The sequence shown here is derived from an EMBL/GenBank/DDBJ whole genome shotgun (WGS) entry which is preliminary data.</text>
</comment>
<dbReference type="EMBL" id="JACIDC010000014">
    <property type="protein sequence ID" value="MBB4041763.1"/>
    <property type="molecule type" value="Genomic_DNA"/>
</dbReference>
<dbReference type="Proteomes" id="UP000519439">
    <property type="component" value="Unassembled WGS sequence"/>
</dbReference>
<dbReference type="InterPro" id="IPR025419">
    <property type="entry name" value="DUF4142"/>
</dbReference>
<dbReference type="RefSeq" id="WP_051435351.1">
    <property type="nucleotide sequence ID" value="NZ_JACIDC010000014.1"/>
</dbReference>
<dbReference type="AlphaFoldDB" id="A0A7W6N9R8"/>
<feature type="domain" description="DUF4142" evidence="1">
    <location>
        <begin position="2"/>
        <end position="133"/>
    </location>
</feature>
<proteinExistence type="predicted"/>
<dbReference type="Pfam" id="PF13628">
    <property type="entry name" value="DUF4142"/>
    <property type="match status" value="1"/>
</dbReference>
<keyword evidence="3" id="KW-1185">Reference proteome</keyword>
<reference evidence="2 3" key="1">
    <citation type="submission" date="2020-08" db="EMBL/GenBank/DDBJ databases">
        <title>Genomic Encyclopedia of Type Strains, Phase IV (KMG-IV): sequencing the most valuable type-strain genomes for metagenomic binning, comparative biology and taxonomic classification.</title>
        <authorList>
            <person name="Goeker M."/>
        </authorList>
    </citation>
    <scope>NUCLEOTIDE SEQUENCE [LARGE SCALE GENOMIC DNA]</scope>
    <source>
        <strain evidence="2 3">DSM 15743</strain>
    </source>
</reference>
<gene>
    <name evidence="2" type="ORF">GGR34_003444</name>
</gene>
<evidence type="ECO:0000313" key="2">
    <source>
        <dbReference type="EMBL" id="MBB4041763.1"/>
    </source>
</evidence>
<protein>
    <submittedName>
        <fullName evidence="2">Putative outer membrane protein</fullName>
    </submittedName>
</protein>
<name>A0A7W6N9R8_9HYPH</name>
<organism evidence="2 3">
    <name type="scientific">Microvirga flocculans</name>
    <dbReference type="NCBI Taxonomy" id="217168"/>
    <lineage>
        <taxon>Bacteria</taxon>
        <taxon>Pseudomonadati</taxon>
        <taxon>Pseudomonadota</taxon>
        <taxon>Alphaproteobacteria</taxon>
        <taxon>Hyphomicrobiales</taxon>
        <taxon>Methylobacteriaceae</taxon>
        <taxon>Microvirga</taxon>
    </lineage>
</organism>
<evidence type="ECO:0000259" key="1">
    <source>
        <dbReference type="Pfam" id="PF13628"/>
    </source>
</evidence>
<accession>A0A7W6N9R8</accession>
<evidence type="ECO:0000313" key="3">
    <source>
        <dbReference type="Proteomes" id="UP000519439"/>
    </source>
</evidence>